<sequence>MKLNNPGCGLSQPLGTGNSLLFFTADLRSNENESVKNRFSLSNL</sequence>
<accession>A0A9P0H1L7</accession>
<organism evidence="1 2">
    <name type="scientific">Nezara viridula</name>
    <name type="common">Southern green stink bug</name>
    <name type="synonym">Cimex viridulus</name>
    <dbReference type="NCBI Taxonomy" id="85310"/>
    <lineage>
        <taxon>Eukaryota</taxon>
        <taxon>Metazoa</taxon>
        <taxon>Ecdysozoa</taxon>
        <taxon>Arthropoda</taxon>
        <taxon>Hexapoda</taxon>
        <taxon>Insecta</taxon>
        <taxon>Pterygota</taxon>
        <taxon>Neoptera</taxon>
        <taxon>Paraneoptera</taxon>
        <taxon>Hemiptera</taxon>
        <taxon>Heteroptera</taxon>
        <taxon>Panheteroptera</taxon>
        <taxon>Pentatomomorpha</taxon>
        <taxon>Pentatomoidea</taxon>
        <taxon>Pentatomidae</taxon>
        <taxon>Pentatominae</taxon>
        <taxon>Nezara</taxon>
    </lineage>
</organism>
<dbReference type="Proteomes" id="UP001152798">
    <property type="component" value="Chromosome 1"/>
</dbReference>
<gene>
    <name evidence="1" type="ORF">NEZAVI_LOCUS2538</name>
</gene>
<evidence type="ECO:0000313" key="1">
    <source>
        <dbReference type="EMBL" id="CAH1391531.1"/>
    </source>
</evidence>
<keyword evidence="2" id="KW-1185">Reference proteome</keyword>
<dbReference type="EMBL" id="OV725077">
    <property type="protein sequence ID" value="CAH1391531.1"/>
    <property type="molecule type" value="Genomic_DNA"/>
</dbReference>
<name>A0A9P0H1L7_NEZVI</name>
<proteinExistence type="predicted"/>
<reference evidence="1" key="1">
    <citation type="submission" date="2022-01" db="EMBL/GenBank/DDBJ databases">
        <authorList>
            <person name="King R."/>
        </authorList>
    </citation>
    <scope>NUCLEOTIDE SEQUENCE</scope>
</reference>
<protein>
    <submittedName>
        <fullName evidence="1">Uncharacterized protein</fullName>
    </submittedName>
</protein>
<evidence type="ECO:0000313" key="2">
    <source>
        <dbReference type="Proteomes" id="UP001152798"/>
    </source>
</evidence>
<dbReference type="AlphaFoldDB" id="A0A9P0H1L7"/>